<reference evidence="1" key="1">
    <citation type="submission" date="2014-09" db="EMBL/GenBank/DDBJ databases">
        <authorList>
            <person name="Magalhaes I.L.F."/>
            <person name="Oliveira U."/>
            <person name="Santos F.R."/>
            <person name="Vidigal T.H.D.A."/>
            <person name="Brescovit A.D."/>
            <person name="Santos A.J."/>
        </authorList>
    </citation>
    <scope>NUCLEOTIDE SEQUENCE</scope>
    <source>
        <tissue evidence="1">Shoot tissue taken approximately 20 cm above the soil surface</tissue>
    </source>
</reference>
<protein>
    <submittedName>
        <fullName evidence="1">Uncharacterized protein</fullName>
    </submittedName>
</protein>
<evidence type="ECO:0000313" key="1">
    <source>
        <dbReference type="EMBL" id="JAD68327.1"/>
    </source>
</evidence>
<reference evidence="1" key="2">
    <citation type="journal article" date="2015" name="Data Brief">
        <title>Shoot transcriptome of the giant reed, Arundo donax.</title>
        <authorList>
            <person name="Barrero R.A."/>
            <person name="Guerrero F.D."/>
            <person name="Moolhuijzen P."/>
            <person name="Goolsby J.A."/>
            <person name="Tidwell J."/>
            <person name="Bellgard S.E."/>
            <person name="Bellgard M.I."/>
        </authorList>
    </citation>
    <scope>NUCLEOTIDE SEQUENCE</scope>
    <source>
        <tissue evidence="1">Shoot tissue taken approximately 20 cm above the soil surface</tissue>
    </source>
</reference>
<sequence>MIALDAELQSHLLRNSRFGVAKRSIQHRLAQAQPRGFHHHLCRSRTI</sequence>
<name>A0A0A9C9Y1_ARUDO</name>
<organism evidence="1">
    <name type="scientific">Arundo donax</name>
    <name type="common">Giant reed</name>
    <name type="synonym">Donax arundinaceus</name>
    <dbReference type="NCBI Taxonomy" id="35708"/>
    <lineage>
        <taxon>Eukaryota</taxon>
        <taxon>Viridiplantae</taxon>
        <taxon>Streptophyta</taxon>
        <taxon>Embryophyta</taxon>
        <taxon>Tracheophyta</taxon>
        <taxon>Spermatophyta</taxon>
        <taxon>Magnoliopsida</taxon>
        <taxon>Liliopsida</taxon>
        <taxon>Poales</taxon>
        <taxon>Poaceae</taxon>
        <taxon>PACMAD clade</taxon>
        <taxon>Arundinoideae</taxon>
        <taxon>Arundineae</taxon>
        <taxon>Arundo</taxon>
    </lineage>
</organism>
<accession>A0A0A9C9Y1</accession>
<proteinExistence type="predicted"/>
<dbReference type="AlphaFoldDB" id="A0A0A9C9Y1"/>
<dbReference type="EMBL" id="GBRH01229568">
    <property type="protein sequence ID" value="JAD68327.1"/>
    <property type="molecule type" value="Transcribed_RNA"/>
</dbReference>